<gene>
    <name evidence="1" type="ORF">L1049_008306</name>
</gene>
<dbReference type="AlphaFoldDB" id="A0AAP0X934"/>
<name>A0AAP0X934_LIQFO</name>
<proteinExistence type="predicted"/>
<dbReference type="Proteomes" id="UP001415857">
    <property type="component" value="Unassembled WGS sequence"/>
</dbReference>
<evidence type="ECO:0000313" key="2">
    <source>
        <dbReference type="Proteomes" id="UP001415857"/>
    </source>
</evidence>
<dbReference type="EMBL" id="JBBPBK010000002">
    <property type="protein sequence ID" value="KAK9290140.1"/>
    <property type="molecule type" value="Genomic_DNA"/>
</dbReference>
<evidence type="ECO:0000313" key="1">
    <source>
        <dbReference type="EMBL" id="KAK9290140.1"/>
    </source>
</evidence>
<organism evidence="1 2">
    <name type="scientific">Liquidambar formosana</name>
    <name type="common">Formosan gum</name>
    <dbReference type="NCBI Taxonomy" id="63359"/>
    <lineage>
        <taxon>Eukaryota</taxon>
        <taxon>Viridiplantae</taxon>
        <taxon>Streptophyta</taxon>
        <taxon>Embryophyta</taxon>
        <taxon>Tracheophyta</taxon>
        <taxon>Spermatophyta</taxon>
        <taxon>Magnoliopsida</taxon>
        <taxon>eudicotyledons</taxon>
        <taxon>Gunneridae</taxon>
        <taxon>Pentapetalae</taxon>
        <taxon>Saxifragales</taxon>
        <taxon>Altingiaceae</taxon>
        <taxon>Liquidambar</taxon>
    </lineage>
</organism>
<comment type="caution">
    <text evidence="1">The sequence shown here is derived from an EMBL/GenBank/DDBJ whole genome shotgun (WGS) entry which is preliminary data.</text>
</comment>
<keyword evidence="2" id="KW-1185">Reference proteome</keyword>
<accession>A0AAP0X934</accession>
<protein>
    <submittedName>
        <fullName evidence="1">Uncharacterized protein</fullName>
    </submittedName>
</protein>
<sequence>MIRPSSFCCASYGESSARDYSSSDLFVRKEAGESKISTAMGDCTSIVMKGEETCFMDEPDCNKIQLQQCDFNIIEGHISSY</sequence>
<reference evidence="1 2" key="1">
    <citation type="journal article" date="2024" name="Plant J.">
        <title>Genome sequences and population genomics reveal climatic adaptation and genomic divergence between two closely related sweetgum species.</title>
        <authorList>
            <person name="Xu W.Q."/>
            <person name="Ren C.Q."/>
            <person name="Zhang X.Y."/>
            <person name="Comes H.P."/>
            <person name="Liu X.H."/>
            <person name="Li Y.G."/>
            <person name="Kettle C.J."/>
            <person name="Jalonen R."/>
            <person name="Gaisberger H."/>
            <person name="Ma Y.Z."/>
            <person name="Qiu Y.X."/>
        </authorList>
    </citation>
    <scope>NUCLEOTIDE SEQUENCE [LARGE SCALE GENOMIC DNA]</scope>
    <source>
        <strain evidence="1">Hangzhou</strain>
    </source>
</reference>